<feature type="compositionally biased region" description="Low complexity" evidence="1">
    <location>
        <begin position="132"/>
        <end position="150"/>
    </location>
</feature>
<organism evidence="3 4">
    <name type="scientific">Camelus dromedarius</name>
    <name type="common">Dromedary</name>
    <name type="synonym">Arabian camel</name>
    <dbReference type="NCBI Taxonomy" id="9838"/>
    <lineage>
        <taxon>Eukaryota</taxon>
        <taxon>Metazoa</taxon>
        <taxon>Chordata</taxon>
        <taxon>Craniata</taxon>
        <taxon>Vertebrata</taxon>
        <taxon>Euteleostomi</taxon>
        <taxon>Mammalia</taxon>
        <taxon>Eutheria</taxon>
        <taxon>Laurasiatheria</taxon>
        <taxon>Artiodactyla</taxon>
        <taxon>Tylopoda</taxon>
        <taxon>Camelidae</taxon>
        <taxon>Camelus</taxon>
    </lineage>
</organism>
<sequence length="185" mass="20626">MREFMLMTTEPQSQHLSRLVLFPSATGSASPVMQESITKNQEGMEAKLLTAGSHALVTFQDILVHFTREEWELLDAAQQLMYRDVMLENCRNLVSLGHQLPKPDVILRLEKGEEPWLLERGVHPEAHPGDLVSVGMPPSSSVPDSQTPSSVSQGRLVRLCSVADEPRTVPDVDTVLYFISCDVHH</sequence>
<evidence type="ECO:0000256" key="1">
    <source>
        <dbReference type="SAM" id="MobiDB-lite"/>
    </source>
</evidence>
<dbReference type="Pfam" id="PF01352">
    <property type="entry name" value="KRAB"/>
    <property type="match status" value="1"/>
</dbReference>
<gene>
    <name evidence="3" type="ORF">Cadr_000027800</name>
</gene>
<evidence type="ECO:0000313" key="3">
    <source>
        <dbReference type="EMBL" id="KAB1255205.1"/>
    </source>
</evidence>
<dbReference type="Proteomes" id="UP000299084">
    <property type="component" value="Unassembled WGS sequence"/>
</dbReference>
<evidence type="ECO:0000313" key="4">
    <source>
        <dbReference type="Proteomes" id="UP000299084"/>
    </source>
</evidence>
<dbReference type="InterPro" id="IPR050169">
    <property type="entry name" value="Krueppel_C2H2_ZnF"/>
</dbReference>
<dbReference type="SMART" id="SM00349">
    <property type="entry name" value="KRAB"/>
    <property type="match status" value="1"/>
</dbReference>
<dbReference type="PROSITE" id="PS50805">
    <property type="entry name" value="KRAB"/>
    <property type="match status" value="1"/>
</dbReference>
<dbReference type="EMBL" id="JWIN03000032">
    <property type="protein sequence ID" value="KAB1255205.1"/>
    <property type="molecule type" value="Genomic_DNA"/>
</dbReference>
<accession>A0A5N4C8G1</accession>
<dbReference type="AlphaFoldDB" id="A0A5N4C8G1"/>
<name>A0A5N4C8G1_CAMDR</name>
<evidence type="ECO:0000259" key="2">
    <source>
        <dbReference type="PROSITE" id="PS50805"/>
    </source>
</evidence>
<feature type="region of interest" description="Disordered" evidence="1">
    <location>
        <begin position="127"/>
        <end position="150"/>
    </location>
</feature>
<dbReference type="PANTHER" id="PTHR23232:SF151">
    <property type="entry name" value="EXPRESSED SEQUENCE AW146154-RELATED"/>
    <property type="match status" value="1"/>
</dbReference>
<dbReference type="Gene3D" id="6.10.140.140">
    <property type="match status" value="1"/>
</dbReference>
<comment type="caution">
    <text evidence="3">The sequence shown here is derived from an EMBL/GenBank/DDBJ whole genome shotgun (WGS) entry which is preliminary data.</text>
</comment>
<dbReference type="InterPro" id="IPR001909">
    <property type="entry name" value="KRAB"/>
</dbReference>
<dbReference type="CDD" id="cd07765">
    <property type="entry name" value="KRAB_A-box"/>
    <property type="match status" value="1"/>
</dbReference>
<dbReference type="InterPro" id="IPR036051">
    <property type="entry name" value="KRAB_dom_sf"/>
</dbReference>
<keyword evidence="4" id="KW-1185">Reference proteome</keyword>
<dbReference type="GO" id="GO:0006355">
    <property type="term" value="P:regulation of DNA-templated transcription"/>
    <property type="evidence" value="ECO:0007669"/>
    <property type="project" value="InterPro"/>
</dbReference>
<dbReference type="SUPFAM" id="SSF109640">
    <property type="entry name" value="KRAB domain (Kruppel-associated box)"/>
    <property type="match status" value="1"/>
</dbReference>
<protein>
    <submittedName>
        <fullName evidence="3">Zinc finger protein 10</fullName>
    </submittedName>
</protein>
<feature type="domain" description="KRAB" evidence="2">
    <location>
        <begin position="57"/>
        <end position="128"/>
    </location>
</feature>
<reference evidence="3 4" key="1">
    <citation type="journal article" date="2019" name="Mol. Ecol. Resour.">
        <title>Improving Illumina assemblies with Hi-C and long reads: an example with the North African dromedary.</title>
        <authorList>
            <person name="Elbers J.P."/>
            <person name="Rogers M.F."/>
            <person name="Perelman P.L."/>
            <person name="Proskuryakova A.A."/>
            <person name="Serdyukova N.A."/>
            <person name="Johnson W.E."/>
            <person name="Horin P."/>
            <person name="Corander J."/>
            <person name="Murphy D."/>
            <person name="Burger P.A."/>
        </authorList>
    </citation>
    <scope>NUCLEOTIDE SEQUENCE [LARGE SCALE GENOMIC DNA]</scope>
    <source>
        <strain evidence="3">Drom800</strain>
        <tissue evidence="3">Blood</tissue>
    </source>
</reference>
<proteinExistence type="predicted"/>
<dbReference type="PANTHER" id="PTHR23232">
    <property type="entry name" value="KRAB DOMAIN C2H2 ZINC FINGER"/>
    <property type="match status" value="1"/>
</dbReference>